<sequence length="184" mass="21425">MIEEVPIDPASSIIREAVVKIGKMKHPLRLIETRDSEGNQIRIVCNDAKRSALEISDLYRKKWQIELFFKSVKQHLVLKKLYGKSQNAVFNQIYIAMIVFCLTLLIKHHIGYQGSLLEMLDWLKDYWCKQMKTFLAELSETSDRISSGRQKMGGHQRIYEESLAQYERGDAFHLDDVTYVPSTK</sequence>
<feature type="domain" description="Transposase IS4-like" evidence="1">
    <location>
        <begin position="37"/>
        <end position="101"/>
    </location>
</feature>
<keyword evidence="3" id="KW-1185">Reference proteome</keyword>
<dbReference type="eggNOG" id="COG3385">
    <property type="taxonomic scope" value="Bacteria"/>
</dbReference>
<comment type="caution">
    <text evidence="2">The sequence shown here is derived from an EMBL/GenBank/DDBJ whole genome shotgun (WGS) entry which is preliminary data.</text>
</comment>
<dbReference type="SUPFAM" id="SSF53098">
    <property type="entry name" value="Ribonuclease H-like"/>
    <property type="match status" value="1"/>
</dbReference>
<dbReference type="EMBL" id="BAVS01000001">
    <property type="protein sequence ID" value="GAE91781.1"/>
    <property type="molecule type" value="Genomic_DNA"/>
</dbReference>
<protein>
    <recommendedName>
        <fullName evidence="1">Transposase IS4-like domain-containing protein</fullName>
    </recommendedName>
</protein>
<dbReference type="PANTHER" id="PTHR33258:SF1">
    <property type="entry name" value="TRANSPOSASE INSL FOR INSERTION SEQUENCE ELEMENT IS186A-RELATED"/>
    <property type="match status" value="1"/>
</dbReference>
<organism evidence="2 3">
    <name type="scientific">Gracilibacillus boraciitolerans JCM 21714</name>
    <dbReference type="NCBI Taxonomy" id="1298598"/>
    <lineage>
        <taxon>Bacteria</taxon>
        <taxon>Bacillati</taxon>
        <taxon>Bacillota</taxon>
        <taxon>Bacilli</taxon>
        <taxon>Bacillales</taxon>
        <taxon>Bacillaceae</taxon>
        <taxon>Gracilibacillus</taxon>
    </lineage>
</organism>
<dbReference type="AlphaFoldDB" id="W4VF28"/>
<dbReference type="PANTHER" id="PTHR33258">
    <property type="entry name" value="TRANSPOSASE INSL FOR INSERTION SEQUENCE ELEMENT IS186A-RELATED"/>
    <property type="match status" value="1"/>
</dbReference>
<evidence type="ECO:0000313" key="2">
    <source>
        <dbReference type="EMBL" id="GAE91781.1"/>
    </source>
</evidence>
<evidence type="ECO:0000259" key="1">
    <source>
        <dbReference type="Pfam" id="PF01609"/>
    </source>
</evidence>
<dbReference type="GO" id="GO:0003677">
    <property type="term" value="F:DNA binding"/>
    <property type="evidence" value="ECO:0007669"/>
    <property type="project" value="InterPro"/>
</dbReference>
<dbReference type="Proteomes" id="UP000019102">
    <property type="component" value="Unassembled WGS sequence"/>
</dbReference>
<dbReference type="Pfam" id="PF01609">
    <property type="entry name" value="DDE_Tnp_1"/>
    <property type="match status" value="1"/>
</dbReference>
<proteinExistence type="predicted"/>
<evidence type="ECO:0000313" key="3">
    <source>
        <dbReference type="Proteomes" id="UP000019102"/>
    </source>
</evidence>
<name>W4VF28_9BACI</name>
<accession>W4VF28</accession>
<dbReference type="GO" id="GO:0006313">
    <property type="term" value="P:DNA transposition"/>
    <property type="evidence" value="ECO:0007669"/>
    <property type="project" value="InterPro"/>
</dbReference>
<dbReference type="GO" id="GO:0004803">
    <property type="term" value="F:transposase activity"/>
    <property type="evidence" value="ECO:0007669"/>
    <property type="project" value="InterPro"/>
</dbReference>
<dbReference type="InterPro" id="IPR012337">
    <property type="entry name" value="RNaseH-like_sf"/>
</dbReference>
<gene>
    <name evidence="2" type="ORF">JCM21714_737</name>
</gene>
<dbReference type="InterPro" id="IPR002559">
    <property type="entry name" value="Transposase_11"/>
</dbReference>
<reference evidence="2 3" key="1">
    <citation type="journal article" date="2014" name="Genome Announc.">
        <title>Draft Genome Sequence of the Boron-Tolerant and Moderately Halotolerant Bacterium Gracilibacillus boraciitolerans JCM 21714T.</title>
        <authorList>
            <person name="Ahmed I."/>
            <person name="Oshima K."/>
            <person name="Suda W."/>
            <person name="Kitamura K."/>
            <person name="Iida T."/>
            <person name="Ohmori Y."/>
            <person name="Fujiwara T."/>
            <person name="Hattori M."/>
            <person name="Ohkuma M."/>
        </authorList>
    </citation>
    <scope>NUCLEOTIDE SEQUENCE [LARGE SCALE GENOMIC DNA]</scope>
    <source>
        <strain evidence="2 3">JCM 21714</strain>
    </source>
</reference>